<dbReference type="SUPFAM" id="SSF51261">
    <property type="entry name" value="Duplicated hybrid motif"/>
    <property type="match status" value="1"/>
</dbReference>
<evidence type="ECO:0000313" key="4">
    <source>
        <dbReference type="Proteomes" id="UP000472320"/>
    </source>
</evidence>
<dbReference type="Gene3D" id="2.70.70.10">
    <property type="entry name" value="Glucose Permease (Domain IIA)"/>
    <property type="match status" value="1"/>
</dbReference>
<gene>
    <name evidence="3" type="ORF">GM658_14190</name>
</gene>
<dbReference type="InterPro" id="IPR016047">
    <property type="entry name" value="M23ase_b-sheet_dom"/>
</dbReference>
<feature type="domain" description="M23ase beta-sheet core" evidence="2">
    <location>
        <begin position="119"/>
        <end position="179"/>
    </location>
</feature>
<keyword evidence="1" id="KW-0732">Signal</keyword>
<dbReference type="Pfam" id="PF01551">
    <property type="entry name" value="Peptidase_M23"/>
    <property type="match status" value="1"/>
</dbReference>
<dbReference type="PANTHER" id="PTHR21666:SF270">
    <property type="entry name" value="MUREIN HYDROLASE ACTIVATOR ENVC"/>
    <property type="match status" value="1"/>
</dbReference>
<dbReference type="GO" id="GO:0004222">
    <property type="term" value="F:metalloendopeptidase activity"/>
    <property type="evidence" value="ECO:0007669"/>
    <property type="project" value="TreeGrafter"/>
</dbReference>
<feature type="chain" id="PRO_5026749783" evidence="1">
    <location>
        <begin position="19"/>
        <end position="194"/>
    </location>
</feature>
<sequence>MKTILAVSAALHFSAASAVTSEIPTVLAHPIFGQPFACTEHWQGNVKELGDSLGTDCVIQQLVEDHGRTWMRSYKRDGSRNEDWYVWDKEVLSPCSCEVQKTGENPTPNRPGVLGKPPASYVELKRDDGVTFVLAHVAKLAVKPGDKVESGQVIARVGNNGYSRHPHIHMGAYKGNEPMQIHFDQVAMGRLFEK</sequence>
<dbReference type="RefSeq" id="WP_155454701.1">
    <property type="nucleotide sequence ID" value="NZ_WNKX01000009.1"/>
</dbReference>
<dbReference type="PANTHER" id="PTHR21666">
    <property type="entry name" value="PEPTIDASE-RELATED"/>
    <property type="match status" value="1"/>
</dbReference>
<evidence type="ECO:0000313" key="3">
    <source>
        <dbReference type="EMBL" id="MTW11752.1"/>
    </source>
</evidence>
<comment type="caution">
    <text evidence="3">The sequence shown here is derived from an EMBL/GenBank/DDBJ whole genome shotgun (WGS) entry which is preliminary data.</text>
</comment>
<keyword evidence="4" id="KW-1185">Reference proteome</keyword>
<feature type="signal peptide" evidence="1">
    <location>
        <begin position="1"/>
        <end position="18"/>
    </location>
</feature>
<dbReference type="CDD" id="cd12797">
    <property type="entry name" value="M23_peptidase"/>
    <property type="match status" value="1"/>
</dbReference>
<evidence type="ECO:0000259" key="2">
    <source>
        <dbReference type="Pfam" id="PF01551"/>
    </source>
</evidence>
<dbReference type="EMBL" id="WNKX01000009">
    <property type="protein sequence ID" value="MTW11752.1"/>
    <property type="molecule type" value="Genomic_DNA"/>
</dbReference>
<proteinExistence type="predicted"/>
<reference evidence="3 4" key="1">
    <citation type="submission" date="2019-11" db="EMBL/GenBank/DDBJ databases">
        <title>Type strains purchased from KCTC, JCM and DSMZ.</title>
        <authorList>
            <person name="Lu H."/>
        </authorList>
    </citation>
    <scope>NUCLEOTIDE SEQUENCE [LARGE SCALE GENOMIC DNA]</scope>
    <source>
        <strain evidence="3 4">JCM 31587</strain>
    </source>
</reference>
<organism evidence="3 4">
    <name type="scientific">Massilia eburnea</name>
    <dbReference type="NCBI Taxonomy" id="1776165"/>
    <lineage>
        <taxon>Bacteria</taxon>
        <taxon>Pseudomonadati</taxon>
        <taxon>Pseudomonadota</taxon>
        <taxon>Betaproteobacteria</taxon>
        <taxon>Burkholderiales</taxon>
        <taxon>Oxalobacteraceae</taxon>
        <taxon>Telluria group</taxon>
        <taxon>Massilia</taxon>
    </lineage>
</organism>
<evidence type="ECO:0000256" key="1">
    <source>
        <dbReference type="SAM" id="SignalP"/>
    </source>
</evidence>
<name>A0A6L6QH96_9BURK</name>
<dbReference type="InterPro" id="IPR011055">
    <property type="entry name" value="Dup_hybrid_motif"/>
</dbReference>
<dbReference type="OrthoDB" id="9815245at2"/>
<dbReference type="AlphaFoldDB" id="A0A6L6QH96"/>
<dbReference type="InterPro" id="IPR050570">
    <property type="entry name" value="Cell_wall_metabolism_enzyme"/>
</dbReference>
<dbReference type="Proteomes" id="UP000472320">
    <property type="component" value="Unassembled WGS sequence"/>
</dbReference>
<protein>
    <submittedName>
        <fullName evidence="3">Peptidoglycan DD-metalloendopeptidase family protein</fullName>
    </submittedName>
</protein>
<accession>A0A6L6QH96</accession>